<comment type="caution">
    <text evidence="2">The sequence shown here is derived from an EMBL/GenBank/DDBJ whole genome shotgun (WGS) entry which is preliminary data.</text>
</comment>
<sequence>MPPENVSDEAFMAHFPAKLVPPSLQSAPTPTPVPPPRNGQELYKLQEDTQDTDTSDSDDDSEEVYIKKPPNAFMLFMTEQRPNISRELWRKGSSTVNSYLATMVRDLDLDDLDEPITESGSSRGFMRIPDEGVCTLNPPQELCMENTVVGPVPDHVLEER</sequence>
<dbReference type="Proteomes" id="UP000324091">
    <property type="component" value="Chromosome 3"/>
</dbReference>
<dbReference type="SUPFAM" id="SSF47095">
    <property type="entry name" value="HMG-box"/>
    <property type="match status" value="1"/>
</dbReference>
<gene>
    <name evidence="2" type="ORF">D4764_03G0006030</name>
</gene>
<name>A0A5C6N8Y2_9TELE</name>
<proteinExistence type="predicted"/>
<accession>A0A5C6N8Y2</accession>
<feature type="region of interest" description="Disordered" evidence="1">
    <location>
        <begin position="1"/>
        <end position="63"/>
    </location>
</feature>
<evidence type="ECO:0000313" key="2">
    <source>
        <dbReference type="EMBL" id="TWW63595.1"/>
    </source>
</evidence>
<reference evidence="2 3" key="1">
    <citation type="submission" date="2019-04" db="EMBL/GenBank/DDBJ databases">
        <title>Chromosome genome assembly for Takifugu flavidus.</title>
        <authorList>
            <person name="Xiao S."/>
        </authorList>
    </citation>
    <scope>NUCLEOTIDE SEQUENCE [LARGE SCALE GENOMIC DNA]</scope>
    <source>
        <strain evidence="2">HTHZ2018</strain>
        <tissue evidence="2">Muscle</tissue>
    </source>
</reference>
<evidence type="ECO:0000313" key="3">
    <source>
        <dbReference type="Proteomes" id="UP000324091"/>
    </source>
</evidence>
<organism evidence="2 3">
    <name type="scientific">Takifugu flavidus</name>
    <name type="common">sansaifugu</name>
    <dbReference type="NCBI Taxonomy" id="433684"/>
    <lineage>
        <taxon>Eukaryota</taxon>
        <taxon>Metazoa</taxon>
        <taxon>Chordata</taxon>
        <taxon>Craniata</taxon>
        <taxon>Vertebrata</taxon>
        <taxon>Euteleostomi</taxon>
        <taxon>Actinopterygii</taxon>
        <taxon>Neopterygii</taxon>
        <taxon>Teleostei</taxon>
        <taxon>Neoteleostei</taxon>
        <taxon>Acanthomorphata</taxon>
        <taxon>Eupercaria</taxon>
        <taxon>Tetraodontiformes</taxon>
        <taxon>Tetradontoidea</taxon>
        <taxon>Tetraodontidae</taxon>
        <taxon>Takifugu</taxon>
    </lineage>
</organism>
<dbReference type="Gene3D" id="1.10.30.10">
    <property type="entry name" value="High mobility group box domain"/>
    <property type="match status" value="1"/>
</dbReference>
<dbReference type="EMBL" id="RHFK02000016">
    <property type="protein sequence ID" value="TWW63595.1"/>
    <property type="molecule type" value="Genomic_DNA"/>
</dbReference>
<evidence type="ECO:0000256" key="1">
    <source>
        <dbReference type="SAM" id="MobiDB-lite"/>
    </source>
</evidence>
<keyword evidence="3" id="KW-1185">Reference proteome</keyword>
<protein>
    <submittedName>
        <fullName evidence="2">Uncharacterized protein</fullName>
    </submittedName>
</protein>
<dbReference type="InterPro" id="IPR036910">
    <property type="entry name" value="HMG_box_dom_sf"/>
</dbReference>
<dbReference type="AlphaFoldDB" id="A0A5C6N8Y2"/>
<feature type="compositionally biased region" description="Acidic residues" evidence="1">
    <location>
        <begin position="48"/>
        <end position="63"/>
    </location>
</feature>